<dbReference type="SUPFAM" id="SSF55486">
    <property type="entry name" value="Metalloproteases ('zincins'), catalytic domain"/>
    <property type="match status" value="1"/>
</dbReference>
<sequence>MILLAGIQQFPLYDVNFPPYMLYRGMGSVVGHEITHGFDTQGRQYDQTGNMTTCWDEATAERFGEKAQCFVKQYDKFTVMAPNGTQVHVNGEQIINENIADAGGVVSSYAACQKLQA</sequence>
<dbReference type="PROSITE" id="PS51885">
    <property type="entry name" value="NEPRILYSIN"/>
    <property type="match status" value="1"/>
</dbReference>
<dbReference type="AlphaFoldDB" id="A0A9P9J4K1"/>
<dbReference type="PANTHER" id="PTHR11733:SF167">
    <property type="entry name" value="FI17812P1-RELATED"/>
    <property type="match status" value="1"/>
</dbReference>
<dbReference type="GO" id="GO:0016485">
    <property type="term" value="P:protein processing"/>
    <property type="evidence" value="ECO:0007669"/>
    <property type="project" value="TreeGrafter"/>
</dbReference>
<dbReference type="EMBL" id="JAGMUU010000008">
    <property type="protein sequence ID" value="KAH7146866.1"/>
    <property type="molecule type" value="Genomic_DNA"/>
</dbReference>
<evidence type="ECO:0000313" key="3">
    <source>
        <dbReference type="EMBL" id="KAH7146866.1"/>
    </source>
</evidence>
<dbReference type="InterPro" id="IPR018497">
    <property type="entry name" value="Peptidase_M13_C"/>
</dbReference>
<name>A0A9P9J4K1_9HYPO</name>
<proteinExistence type="inferred from homology"/>
<reference evidence="3" key="1">
    <citation type="journal article" date="2021" name="Nat. Commun.">
        <title>Genetic determinants of endophytism in the Arabidopsis root mycobiome.</title>
        <authorList>
            <person name="Mesny F."/>
            <person name="Miyauchi S."/>
            <person name="Thiergart T."/>
            <person name="Pickel B."/>
            <person name="Atanasova L."/>
            <person name="Karlsson M."/>
            <person name="Huettel B."/>
            <person name="Barry K.W."/>
            <person name="Haridas S."/>
            <person name="Chen C."/>
            <person name="Bauer D."/>
            <person name="Andreopoulos W."/>
            <person name="Pangilinan J."/>
            <person name="LaButti K."/>
            <person name="Riley R."/>
            <person name="Lipzen A."/>
            <person name="Clum A."/>
            <person name="Drula E."/>
            <person name="Henrissat B."/>
            <person name="Kohler A."/>
            <person name="Grigoriev I.V."/>
            <person name="Martin F.M."/>
            <person name="Hacquard S."/>
        </authorList>
    </citation>
    <scope>NUCLEOTIDE SEQUENCE</scope>
    <source>
        <strain evidence="3">MPI-CAGE-AT-0021</strain>
    </source>
</reference>
<dbReference type="InterPro" id="IPR024079">
    <property type="entry name" value="MetalloPept_cat_dom_sf"/>
</dbReference>
<protein>
    <recommendedName>
        <fullName evidence="2">Peptidase M13 C-terminal domain-containing protein</fullName>
    </recommendedName>
</protein>
<gene>
    <name evidence="3" type="ORF">B0J13DRAFT_524598</name>
</gene>
<evidence type="ECO:0000256" key="1">
    <source>
        <dbReference type="ARBA" id="ARBA00007357"/>
    </source>
</evidence>
<evidence type="ECO:0000313" key="4">
    <source>
        <dbReference type="Proteomes" id="UP000717696"/>
    </source>
</evidence>
<dbReference type="OrthoDB" id="6475849at2759"/>
<keyword evidence="4" id="KW-1185">Reference proteome</keyword>
<feature type="domain" description="Peptidase M13 C-terminal" evidence="2">
    <location>
        <begin position="3"/>
        <end position="115"/>
    </location>
</feature>
<comment type="similarity">
    <text evidence="1">Belongs to the peptidase M13 family.</text>
</comment>
<comment type="caution">
    <text evidence="3">The sequence shown here is derived from an EMBL/GenBank/DDBJ whole genome shotgun (WGS) entry which is preliminary data.</text>
</comment>
<dbReference type="GO" id="GO:0004222">
    <property type="term" value="F:metalloendopeptidase activity"/>
    <property type="evidence" value="ECO:0007669"/>
    <property type="project" value="InterPro"/>
</dbReference>
<dbReference type="Proteomes" id="UP000717696">
    <property type="component" value="Unassembled WGS sequence"/>
</dbReference>
<organism evidence="3 4">
    <name type="scientific">Dactylonectria estremocensis</name>
    <dbReference type="NCBI Taxonomy" id="1079267"/>
    <lineage>
        <taxon>Eukaryota</taxon>
        <taxon>Fungi</taxon>
        <taxon>Dikarya</taxon>
        <taxon>Ascomycota</taxon>
        <taxon>Pezizomycotina</taxon>
        <taxon>Sordariomycetes</taxon>
        <taxon>Hypocreomycetidae</taxon>
        <taxon>Hypocreales</taxon>
        <taxon>Nectriaceae</taxon>
        <taxon>Dactylonectria</taxon>
    </lineage>
</organism>
<dbReference type="Gene3D" id="3.40.390.10">
    <property type="entry name" value="Collagenase (Catalytic Domain)"/>
    <property type="match status" value="1"/>
</dbReference>
<dbReference type="GO" id="GO:0005886">
    <property type="term" value="C:plasma membrane"/>
    <property type="evidence" value="ECO:0007669"/>
    <property type="project" value="TreeGrafter"/>
</dbReference>
<dbReference type="PRINTS" id="PR00786">
    <property type="entry name" value="NEPRILYSIN"/>
</dbReference>
<evidence type="ECO:0000259" key="2">
    <source>
        <dbReference type="Pfam" id="PF01431"/>
    </source>
</evidence>
<dbReference type="Pfam" id="PF01431">
    <property type="entry name" value="Peptidase_M13"/>
    <property type="match status" value="1"/>
</dbReference>
<accession>A0A9P9J4K1</accession>
<dbReference type="PANTHER" id="PTHR11733">
    <property type="entry name" value="ZINC METALLOPROTEASE FAMILY M13 NEPRILYSIN-RELATED"/>
    <property type="match status" value="1"/>
</dbReference>
<dbReference type="InterPro" id="IPR000718">
    <property type="entry name" value="Peptidase_M13"/>
</dbReference>